<dbReference type="GO" id="GO:0035556">
    <property type="term" value="P:intracellular signal transduction"/>
    <property type="evidence" value="ECO:0007669"/>
    <property type="project" value="InterPro"/>
</dbReference>
<gene>
    <name evidence="4" type="primary">cyaA_4</name>
    <name evidence="4" type="ORF">LAL4801_01350</name>
</gene>
<evidence type="ECO:0000313" key="4">
    <source>
        <dbReference type="EMBL" id="CTQ42913.1"/>
    </source>
</evidence>
<dbReference type="PANTHER" id="PTHR43081">
    <property type="entry name" value="ADENYLATE CYCLASE, TERMINAL-DIFFERENTIATION SPECIFIC-RELATED"/>
    <property type="match status" value="1"/>
</dbReference>
<dbReference type="Pfam" id="PF00211">
    <property type="entry name" value="Guanylate_cyc"/>
    <property type="match status" value="1"/>
</dbReference>
<evidence type="ECO:0000256" key="1">
    <source>
        <dbReference type="SAM" id="Phobius"/>
    </source>
</evidence>
<dbReference type="Pfam" id="PF00672">
    <property type="entry name" value="HAMP"/>
    <property type="match status" value="1"/>
</dbReference>
<evidence type="ECO:0000313" key="5">
    <source>
        <dbReference type="Proteomes" id="UP000048926"/>
    </source>
</evidence>
<feature type="transmembrane region" description="Helical" evidence="1">
    <location>
        <begin position="337"/>
        <end position="356"/>
    </location>
</feature>
<dbReference type="OrthoDB" id="9789782at2"/>
<dbReference type="GO" id="GO:0004016">
    <property type="term" value="F:adenylate cyclase activity"/>
    <property type="evidence" value="ECO:0007669"/>
    <property type="project" value="UniProtKB-EC"/>
</dbReference>
<dbReference type="PROSITE" id="PS50125">
    <property type="entry name" value="GUANYLATE_CYCLASE_2"/>
    <property type="match status" value="1"/>
</dbReference>
<dbReference type="PANTHER" id="PTHR43081:SF1">
    <property type="entry name" value="ADENYLATE CYCLASE, TERMINAL-DIFFERENTIATION SPECIFIC"/>
    <property type="match status" value="1"/>
</dbReference>
<keyword evidence="1" id="KW-0812">Transmembrane</keyword>
<dbReference type="Gene3D" id="6.10.340.10">
    <property type="match status" value="1"/>
</dbReference>
<dbReference type="CDD" id="cd06225">
    <property type="entry name" value="HAMP"/>
    <property type="match status" value="1"/>
</dbReference>
<dbReference type="SUPFAM" id="SSF55073">
    <property type="entry name" value="Nucleotide cyclase"/>
    <property type="match status" value="1"/>
</dbReference>
<feature type="domain" description="HAMP" evidence="3">
    <location>
        <begin position="357"/>
        <end position="411"/>
    </location>
</feature>
<name>A0A0M6XZM1_9HYPH</name>
<sequence length="621" mass="66428">MGIASKFSTQAKHLPFNRRLHITPTLTTVIGGFVFITAALVLIVQAATSEKVVRNLGGSLINSGMHSLEQAFSAQIEAVEEASSFTAAALSTGSILLRRPQEVADYMFGALSAMEHVSFVIVADRNGNFIQVDRGRADGILVPQFVPKTDETHALAGLISSSRDKTAPFWSGPAFYPQRQHTYIAHVQPILSDGPGGSDYEGLVLMAMSMERLSEVTSDISTGLVQVFMINPQTYGLIAHPALSEVFNLLSPTSPLIGLENVPDTFLQTLKSTETVDASGYGIRQGHEMRAGYDALGNKRFVVLQSPDLGPTGLPISIGAHFPAEVLEQPLEQLSDAILIGIALLGLSLIGAGFLAHRIGQPIRRAALGARAVADLELDSAEHLPGSFVRELDDLANGFNSMVSGLTAFSRYVPKTLVRKLLREGRAYAPPEEREVAVMFTDIAGFTSASEGMTATETAAFVNHHLSLLGAEITKEGGTIDKYIGDSVMAFWGAPERLENPAEPAARAAIGMARAIREDNIARVARGEAPVRIRIGLHMGPLVVGDIGAPERVNYTVIGDTVNAASRLESLGKEIDGSSDVVILVSSEIAKRLGNTVEYRSIGQHQVKGRVEPLAVVRLID</sequence>
<dbReference type="EMBL" id="CXST01000001">
    <property type="protein sequence ID" value="CTQ42913.1"/>
    <property type="molecule type" value="Genomic_DNA"/>
</dbReference>
<feature type="transmembrane region" description="Helical" evidence="1">
    <location>
        <begin position="20"/>
        <end position="44"/>
    </location>
</feature>
<dbReference type="STRING" id="187304.B0E33_23455"/>
<dbReference type="InterPro" id="IPR001054">
    <property type="entry name" value="A/G_cyclase"/>
</dbReference>
<dbReference type="AlphaFoldDB" id="A0A0M6XZM1"/>
<evidence type="ECO:0000259" key="2">
    <source>
        <dbReference type="PROSITE" id="PS50125"/>
    </source>
</evidence>
<organism evidence="4 5">
    <name type="scientific">Roseibium aggregatum</name>
    <dbReference type="NCBI Taxonomy" id="187304"/>
    <lineage>
        <taxon>Bacteria</taxon>
        <taxon>Pseudomonadati</taxon>
        <taxon>Pseudomonadota</taxon>
        <taxon>Alphaproteobacteria</taxon>
        <taxon>Hyphomicrobiales</taxon>
        <taxon>Stappiaceae</taxon>
        <taxon>Roseibium</taxon>
    </lineage>
</organism>
<reference evidence="5" key="1">
    <citation type="submission" date="2015-07" db="EMBL/GenBank/DDBJ databases">
        <authorList>
            <person name="Rodrigo-Torres Lidia"/>
            <person name="Arahal R.David."/>
        </authorList>
    </citation>
    <scope>NUCLEOTIDE SEQUENCE [LARGE SCALE GENOMIC DNA]</scope>
    <source>
        <strain evidence="5">CECT 4801</strain>
    </source>
</reference>
<dbReference type="InterPro" id="IPR050697">
    <property type="entry name" value="Adenylyl/Guanylyl_Cyclase_3/4"/>
</dbReference>
<protein>
    <submittedName>
        <fullName evidence="4">Adenylate cyclase 1</fullName>
        <ecNumber evidence="4">4.6.1.1</ecNumber>
    </submittedName>
</protein>
<keyword evidence="4" id="KW-0456">Lyase</keyword>
<evidence type="ECO:0000259" key="3">
    <source>
        <dbReference type="PROSITE" id="PS50885"/>
    </source>
</evidence>
<dbReference type="Gene3D" id="3.30.70.1230">
    <property type="entry name" value="Nucleotide cyclase"/>
    <property type="match status" value="1"/>
</dbReference>
<dbReference type="GO" id="GO:0016020">
    <property type="term" value="C:membrane"/>
    <property type="evidence" value="ECO:0007669"/>
    <property type="project" value="InterPro"/>
</dbReference>
<feature type="domain" description="Guanylate cyclase" evidence="2">
    <location>
        <begin position="437"/>
        <end position="569"/>
    </location>
</feature>
<proteinExistence type="predicted"/>
<dbReference type="InterPro" id="IPR003660">
    <property type="entry name" value="HAMP_dom"/>
</dbReference>
<accession>A0A0M6XZM1</accession>
<keyword evidence="5" id="KW-1185">Reference proteome</keyword>
<keyword evidence="1" id="KW-0472">Membrane</keyword>
<dbReference type="SMART" id="SM00044">
    <property type="entry name" value="CYCc"/>
    <property type="match status" value="1"/>
</dbReference>
<dbReference type="CDD" id="cd07302">
    <property type="entry name" value="CHD"/>
    <property type="match status" value="1"/>
</dbReference>
<dbReference type="EC" id="4.6.1.1" evidence="4"/>
<dbReference type="PROSITE" id="PS50885">
    <property type="entry name" value="HAMP"/>
    <property type="match status" value="1"/>
</dbReference>
<keyword evidence="1" id="KW-1133">Transmembrane helix</keyword>
<dbReference type="GO" id="GO:0009190">
    <property type="term" value="P:cyclic nucleotide biosynthetic process"/>
    <property type="evidence" value="ECO:0007669"/>
    <property type="project" value="InterPro"/>
</dbReference>
<dbReference type="SMART" id="SM00304">
    <property type="entry name" value="HAMP"/>
    <property type="match status" value="1"/>
</dbReference>
<dbReference type="Proteomes" id="UP000048926">
    <property type="component" value="Unassembled WGS sequence"/>
</dbReference>
<dbReference type="InterPro" id="IPR029787">
    <property type="entry name" value="Nucleotide_cyclase"/>
</dbReference>